<dbReference type="VEuPathDB" id="FungiDB:P170DRAFT_143829"/>
<comment type="caution">
    <text evidence="2">The sequence shown here is derived from an EMBL/GenBank/DDBJ whole genome shotgun (WGS) entry which is preliminary data.</text>
</comment>
<sequence length="168" mass="18611">MEQDRRIMTGRLVSKTSPSARAGCPEIGATQTREAEARQWSNDAGRPLGYGSHGNRRHQITLHTTTPPSPTRQNGGGEQREKRQEEKGKEHIDSLITSALTSDALGGSVLSTFSAPGIFVPPHSLFFPVSDYRLTDGVVRCYHLGQRTHETRRNCSSSIRTKRTKELL</sequence>
<evidence type="ECO:0000256" key="1">
    <source>
        <dbReference type="SAM" id="MobiDB-lite"/>
    </source>
</evidence>
<organism evidence="2 3">
    <name type="scientific">Aspergillus steynii IBT 23096</name>
    <dbReference type="NCBI Taxonomy" id="1392250"/>
    <lineage>
        <taxon>Eukaryota</taxon>
        <taxon>Fungi</taxon>
        <taxon>Dikarya</taxon>
        <taxon>Ascomycota</taxon>
        <taxon>Pezizomycotina</taxon>
        <taxon>Eurotiomycetes</taxon>
        <taxon>Eurotiomycetidae</taxon>
        <taxon>Eurotiales</taxon>
        <taxon>Aspergillaceae</taxon>
        <taxon>Aspergillus</taxon>
        <taxon>Aspergillus subgen. Circumdati</taxon>
    </lineage>
</organism>
<evidence type="ECO:0000313" key="3">
    <source>
        <dbReference type="Proteomes" id="UP000234275"/>
    </source>
</evidence>
<protein>
    <submittedName>
        <fullName evidence="2">Uncharacterized protein</fullName>
    </submittedName>
</protein>
<dbReference type="AlphaFoldDB" id="A0A2I2GC24"/>
<feature type="compositionally biased region" description="Basic and acidic residues" evidence="1">
    <location>
        <begin position="78"/>
        <end position="91"/>
    </location>
</feature>
<gene>
    <name evidence="2" type="ORF">P170DRAFT_143829</name>
</gene>
<dbReference type="GeneID" id="36550183"/>
<dbReference type="EMBL" id="MSFO01000003">
    <property type="protein sequence ID" value="PLB50433.1"/>
    <property type="molecule type" value="Genomic_DNA"/>
</dbReference>
<accession>A0A2I2GC24</accession>
<feature type="region of interest" description="Disordered" evidence="1">
    <location>
        <begin position="1"/>
        <end position="91"/>
    </location>
</feature>
<proteinExistence type="predicted"/>
<dbReference type="RefSeq" id="XP_024705735.1">
    <property type="nucleotide sequence ID" value="XM_024842486.1"/>
</dbReference>
<dbReference type="Proteomes" id="UP000234275">
    <property type="component" value="Unassembled WGS sequence"/>
</dbReference>
<name>A0A2I2GC24_9EURO</name>
<reference evidence="2 3" key="1">
    <citation type="submission" date="2016-12" db="EMBL/GenBank/DDBJ databases">
        <title>The genomes of Aspergillus section Nigri reveals drivers in fungal speciation.</title>
        <authorList>
            <consortium name="DOE Joint Genome Institute"/>
            <person name="Vesth T.C."/>
            <person name="Nybo J."/>
            <person name="Theobald S."/>
            <person name="Brandl J."/>
            <person name="Frisvad J.C."/>
            <person name="Nielsen K.F."/>
            <person name="Lyhne E.K."/>
            <person name="Kogle M.E."/>
            <person name="Kuo A."/>
            <person name="Riley R."/>
            <person name="Clum A."/>
            <person name="Nolan M."/>
            <person name="Lipzen A."/>
            <person name="Salamov A."/>
            <person name="Henrissat B."/>
            <person name="Wiebenga A."/>
            <person name="De Vries R.P."/>
            <person name="Grigoriev I.V."/>
            <person name="Mortensen U.H."/>
            <person name="Andersen M.R."/>
            <person name="Baker S.E."/>
        </authorList>
    </citation>
    <scope>NUCLEOTIDE SEQUENCE [LARGE SCALE GENOMIC DNA]</scope>
    <source>
        <strain evidence="2 3">IBT 23096</strain>
    </source>
</reference>
<keyword evidence="3" id="KW-1185">Reference proteome</keyword>
<evidence type="ECO:0000313" key="2">
    <source>
        <dbReference type="EMBL" id="PLB50433.1"/>
    </source>
</evidence>